<organism evidence="1 2">
    <name type="scientific">Streptomyces vastus</name>
    <dbReference type="NCBI Taxonomy" id="285451"/>
    <lineage>
        <taxon>Bacteria</taxon>
        <taxon>Bacillati</taxon>
        <taxon>Actinomycetota</taxon>
        <taxon>Actinomycetes</taxon>
        <taxon>Kitasatosporales</taxon>
        <taxon>Streptomycetaceae</taxon>
        <taxon>Streptomyces</taxon>
    </lineage>
</organism>
<comment type="caution">
    <text evidence="1">The sequence shown here is derived from an EMBL/GenBank/DDBJ whole genome shotgun (WGS) entry which is preliminary data.</text>
</comment>
<evidence type="ECO:0000313" key="2">
    <source>
        <dbReference type="Proteomes" id="UP001500151"/>
    </source>
</evidence>
<proteinExistence type="predicted"/>
<keyword evidence="2" id="KW-1185">Reference proteome</keyword>
<dbReference type="InterPro" id="IPR006530">
    <property type="entry name" value="YD"/>
</dbReference>
<dbReference type="EMBL" id="BAAASJ010000039">
    <property type="protein sequence ID" value="GAA2640008.1"/>
    <property type="molecule type" value="Genomic_DNA"/>
</dbReference>
<reference evidence="2" key="1">
    <citation type="journal article" date="2019" name="Int. J. Syst. Evol. Microbiol.">
        <title>The Global Catalogue of Microorganisms (GCM) 10K type strain sequencing project: providing services to taxonomists for standard genome sequencing and annotation.</title>
        <authorList>
            <consortium name="The Broad Institute Genomics Platform"/>
            <consortium name="The Broad Institute Genome Sequencing Center for Infectious Disease"/>
            <person name="Wu L."/>
            <person name="Ma J."/>
        </authorList>
    </citation>
    <scope>NUCLEOTIDE SEQUENCE [LARGE SCALE GENOMIC DNA]</scope>
    <source>
        <strain evidence="2">JCM 4524</strain>
    </source>
</reference>
<evidence type="ECO:0000313" key="1">
    <source>
        <dbReference type="EMBL" id="GAA2640008.1"/>
    </source>
</evidence>
<dbReference type="Proteomes" id="UP001500151">
    <property type="component" value="Unassembled WGS sequence"/>
</dbReference>
<dbReference type="Gene3D" id="2.180.10.10">
    <property type="entry name" value="RHS repeat-associated core"/>
    <property type="match status" value="1"/>
</dbReference>
<dbReference type="NCBIfam" id="TIGR01643">
    <property type="entry name" value="YD_repeat_2x"/>
    <property type="match status" value="2"/>
</dbReference>
<accession>A0ABP6DF55</accession>
<dbReference type="InterPro" id="IPR050708">
    <property type="entry name" value="T6SS_VgrG/RHS"/>
</dbReference>
<dbReference type="Pfam" id="PF05593">
    <property type="entry name" value="RHS_repeat"/>
    <property type="match status" value="2"/>
</dbReference>
<gene>
    <name evidence="1" type="ORF">GCM10010307_39800</name>
</gene>
<dbReference type="PANTHER" id="PTHR32305:SF15">
    <property type="entry name" value="PROTEIN RHSA-RELATED"/>
    <property type="match status" value="1"/>
</dbReference>
<evidence type="ECO:0008006" key="3">
    <source>
        <dbReference type="Google" id="ProtNLM"/>
    </source>
</evidence>
<dbReference type="PANTHER" id="PTHR32305">
    <property type="match status" value="1"/>
</dbReference>
<name>A0ABP6DF55_9ACTN</name>
<sequence>MGGVSRYEYTHFDLLSARTGPDGVRCEFAHDTALRLTRVTNPQGLTWDYAYDPAGRLVAETDFDDRTLTHSHDAAGRLTSRTNALDQTVAFERNELGQVLRKEAAGSVTTYAYDMTDQLAQAMGPDATLTLLRDRFGRV</sequence>
<dbReference type="InterPro" id="IPR031325">
    <property type="entry name" value="RHS_repeat"/>
</dbReference>
<protein>
    <recommendedName>
        <fullName evidence="3">RHS repeat protein</fullName>
    </recommendedName>
</protein>